<name>A0AC58TL00_TOBAC</name>
<dbReference type="Proteomes" id="UP000790787">
    <property type="component" value="Chromosome 21"/>
</dbReference>
<dbReference type="RefSeq" id="XP_075097907.1">
    <property type="nucleotide sequence ID" value="XM_075241806.1"/>
</dbReference>
<gene>
    <name evidence="2" type="primary">LOC142175226</name>
</gene>
<protein>
    <submittedName>
        <fullName evidence="2">Polygalacturonase-like</fullName>
    </submittedName>
</protein>
<proteinExistence type="predicted"/>
<accession>A0AC58TL00</accession>
<sequence length="175" mass="19584">MSDLNLDKLVKFVARGDGRTDSTRAFLRAWSAACKSASPANVDIQRGTYLVRTWSFNGHCRRRIKFRIDGTLSAPANYNAIWNSEFWIMFYKVSGLSVYGSGAINANGHGYWSCRKSGGSCPQGARAVEQPVLDDYTRTLLRYVACQSWSIPPDVTYAPTLKALSRLLRPRLPLK</sequence>
<organism evidence="1 2">
    <name type="scientific">Nicotiana tabacum</name>
    <name type="common">Common tobacco</name>
    <dbReference type="NCBI Taxonomy" id="4097"/>
    <lineage>
        <taxon>Eukaryota</taxon>
        <taxon>Viridiplantae</taxon>
        <taxon>Streptophyta</taxon>
        <taxon>Embryophyta</taxon>
        <taxon>Tracheophyta</taxon>
        <taxon>Spermatophyta</taxon>
        <taxon>Magnoliopsida</taxon>
        <taxon>eudicotyledons</taxon>
        <taxon>Gunneridae</taxon>
        <taxon>Pentapetalae</taxon>
        <taxon>asterids</taxon>
        <taxon>lamiids</taxon>
        <taxon>Solanales</taxon>
        <taxon>Solanaceae</taxon>
        <taxon>Nicotianoideae</taxon>
        <taxon>Nicotianeae</taxon>
        <taxon>Nicotiana</taxon>
    </lineage>
</organism>
<evidence type="ECO:0000313" key="2">
    <source>
        <dbReference type="RefSeq" id="XP_075097907.1"/>
    </source>
</evidence>
<reference evidence="1" key="1">
    <citation type="journal article" date="2014" name="Nat. Commun.">
        <title>The tobacco genome sequence and its comparison with those of tomato and potato.</title>
        <authorList>
            <person name="Sierro N."/>
            <person name="Battey J.N."/>
            <person name="Ouadi S."/>
            <person name="Bakaher N."/>
            <person name="Bovet L."/>
            <person name="Willig A."/>
            <person name="Goepfert S."/>
            <person name="Peitsch M.C."/>
            <person name="Ivanov N.V."/>
        </authorList>
    </citation>
    <scope>NUCLEOTIDE SEQUENCE [LARGE SCALE GENOMIC DNA]</scope>
</reference>
<keyword evidence="1" id="KW-1185">Reference proteome</keyword>
<evidence type="ECO:0000313" key="1">
    <source>
        <dbReference type="Proteomes" id="UP000790787"/>
    </source>
</evidence>
<reference evidence="2" key="2">
    <citation type="submission" date="2025-08" db="UniProtKB">
        <authorList>
            <consortium name="RefSeq"/>
        </authorList>
    </citation>
    <scope>IDENTIFICATION</scope>
    <source>
        <tissue evidence="2">Leaf</tissue>
    </source>
</reference>